<evidence type="ECO:0008006" key="3">
    <source>
        <dbReference type="Google" id="ProtNLM"/>
    </source>
</evidence>
<evidence type="ECO:0000313" key="1">
    <source>
        <dbReference type="EMBL" id="CEM10011.1"/>
    </source>
</evidence>
<proteinExistence type="predicted"/>
<dbReference type="InParanoid" id="A0A0G4FAT0"/>
<dbReference type="Gene3D" id="3.30.170.10">
    <property type="entry name" value="Cyclin-dependent kinase, regulatory subunit"/>
    <property type="match status" value="1"/>
</dbReference>
<accession>A0A0G4FAT0</accession>
<dbReference type="InterPro" id="IPR036858">
    <property type="entry name" value="Cyclin-dep_kinase_reg-sub_sf"/>
</dbReference>
<dbReference type="VEuPathDB" id="CryptoDB:Vbra_8976"/>
<organism evidence="1 2">
    <name type="scientific">Vitrella brassicaformis (strain CCMP3155)</name>
    <dbReference type="NCBI Taxonomy" id="1169540"/>
    <lineage>
        <taxon>Eukaryota</taxon>
        <taxon>Sar</taxon>
        <taxon>Alveolata</taxon>
        <taxon>Colpodellida</taxon>
        <taxon>Vitrellaceae</taxon>
        <taxon>Vitrella</taxon>
    </lineage>
</organism>
<dbReference type="InterPro" id="IPR000789">
    <property type="entry name" value="Cyclin-dep_kinase_reg-sub"/>
</dbReference>
<dbReference type="PhylomeDB" id="A0A0G4FAT0"/>
<name>A0A0G4FAT0_VITBC</name>
<dbReference type="SUPFAM" id="SSF55637">
    <property type="entry name" value="Cell cycle regulatory proteins"/>
    <property type="match status" value="1"/>
</dbReference>
<dbReference type="Pfam" id="PF01111">
    <property type="entry name" value="CKS"/>
    <property type="match status" value="1"/>
</dbReference>
<reference evidence="1 2" key="1">
    <citation type="submission" date="2014-11" db="EMBL/GenBank/DDBJ databases">
        <authorList>
            <person name="Zhu J."/>
            <person name="Qi W."/>
            <person name="Song R."/>
        </authorList>
    </citation>
    <scope>NUCLEOTIDE SEQUENCE [LARGE SCALE GENOMIC DNA]</scope>
</reference>
<evidence type="ECO:0000313" key="2">
    <source>
        <dbReference type="Proteomes" id="UP000041254"/>
    </source>
</evidence>
<protein>
    <recommendedName>
        <fullName evidence="3">Cyclin-dependent kinases regulatory subunit</fullName>
    </recommendedName>
</protein>
<sequence>MASLPISQEREAIPLADTSGNLYGPRLKDNWGELSAATLQEYKRLMRAAKQAGRDTLTEEEWGRGGLRLSMSKGWIHMGHPGKEPNVLLFGRPTPGGNPGY</sequence>
<gene>
    <name evidence="1" type="ORF">Vbra_8976</name>
</gene>
<keyword evidence="2" id="KW-1185">Reference proteome</keyword>
<dbReference type="AlphaFoldDB" id="A0A0G4FAT0"/>
<dbReference type="Proteomes" id="UP000041254">
    <property type="component" value="Unassembled WGS sequence"/>
</dbReference>
<dbReference type="EMBL" id="CDMY01000399">
    <property type="protein sequence ID" value="CEM10011.1"/>
    <property type="molecule type" value="Genomic_DNA"/>
</dbReference>
<dbReference type="GO" id="GO:0016538">
    <property type="term" value="F:cyclin-dependent protein serine/threonine kinase regulator activity"/>
    <property type="evidence" value="ECO:0007669"/>
    <property type="project" value="InterPro"/>
</dbReference>